<evidence type="ECO:0000259" key="6">
    <source>
        <dbReference type="Pfam" id="PF08281"/>
    </source>
</evidence>
<evidence type="ECO:0000259" key="5">
    <source>
        <dbReference type="Pfam" id="PF04542"/>
    </source>
</evidence>
<evidence type="ECO:0000313" key="8">
    <source>
        <dbReference type="Proteomes" id="UP000321721"/>
    </source>
</evidence>
<dbReference type="InterPro" id="IPR013325">
    <property type="entry name" value="RNA_pol_sigma_r2"/>
</dbReference>
<keyword evidence="3" id="KW-0731">Sigma factor</keyword>
<evidence type="ECO:0000256" key="3">
    <source>
        <dbReference type="ARBA" id="ARBA00023082"/>
    </source>
</evidence>
<dbReference type="GO" id="GO:0003677">
    <property type="term" value="F:DNA binding"/>
    <property type="evidence" value="ECO:0007669"/>
    <property type="project" value="InterPro"/>
</dbReference>
<comment type="caution">
    <text evidence="7">The sequence shown here is derived from an EMBL/GenBank/DDBJ whole genome shotgun (WGS) entry which is preliminary data.</text>
</comment>
<sequence>MVVTYLCICVSYLIDLRYLKDSDLILGLINKQTSAINYFVNNYQQFVYVLCVRILNNNEVAEEITQDVLIKCIEKIEQFKGDSKLKTWVYTVARRETLNYIRINKLETTEISPSIENTLNGDNIIALFDNEDLNETIQYYFNKLSTDAKEMLTLFYLEEMSLKEIAEITKFSESNVRVKLYRARESFKSILTEKDVTLINQLRHG</sequence>
<keyword evidence="4" id="KW-0804">Transcription</keyword>
<dbReference type="InterPro" id="IPR013249">
    <property type="entry name" value="RNA_pol_sigma70_r4_t2"/>
</dbReference>
<dbReference type="CDD" id="cd06171">
    <property type="entry name" value="Sigma70_r4"/>
    <property type="match status" value="1"/>
</dbReference>
<dbReference type="Pfam" id="PF04542">
    <property type="entry name" value="Sigma70_r2"/>
    <property type="match status" value="1"/>
</dbReference>
<proteinExistence type="inferred from homology"/>
<evidence type="ECO:0000256" key="1">
    <source>
        <dbReference type="ARBA" id="ARBA00010641"/>
    </source>
</evidence>
<gene>
    <name evidence="7" type="ORF">FRY74_01055</name>
</gene>
<feature type="domain" description="RNA polymerase sigma-70 region 2" evidence="5">
    <location>
        <begin position="40"/>
        <end position="102"/>
    </location>
</feature>
<dbReference type="Gene3D" id="1.10.10.10">
    <property type="entry name" value="Winged helix-like DNA-binding domain superfamily/Winged helix DNA-binding domain"/>
    <property type="match status" value="1"/>
</dbReference>
<dbReference type="PANTHER" id="PTHR43133">
    <property type="entry name" value="RNA POLYMERASE ECF-TYPE SIGMA FACTO"/>
    <property type="match status" value="1"/>
</dbReference>
<dbReference type="NCBIfam" id="TIGR02937">
    <property type="entry name" value="sigma70-ECF"/>
    <property type="match status" value="1"/>
</dbReference>
<keyword evidence="2" id="KW-0805">Transcription regulation</keyword>
<dbReference type="InterPro" id="IPR036388">
    <property type="entry name" value="WH-like_DNA-bd_sf"/>
</dbReference>
<dbReference type="SUPFAM" id="SSF88946">
    <property type="entry name" value="Sigma2 domain of RNA polymerase sigma factors"/>
    <property type="match status" value="1"/>
</dbReference>
<dbReference type="InterPro" id="IPR013324">
    <property type="entry name" value="RNA_pol_sigma_r3/r4-like"/>
</dbReference>
<comment type="similarity">
    <text evidence="1">Belongs to the sigma-70 factor family. ECF subfamily.</text>
</comment>
<accession>A0A5C6RZK8</accession>
<feature type="domain" description="RNA polymerase sigma factor 70 region 4 type 2" evidence="6">
    <location>
        <begin position="137"/>
        <end position="185"/>
    </location>
</feature>
<evidence type="ECO:0000256" key="2">
    <source>
        <dbReference type="ARBA" id="ARBA00023015"/>
    </source>
</evidence>
<protein>
    <submittedName>
        <fullName evidence="7">Sigma-70 family RNA polymerase sigma factor</fullName>
    </submittedName>
</protein>
<keyword evidence="8" id="KW-1185">Reference proteome</keyword>
<dbReference type="Gene3D" id="1.10.1740.10">
    <property type="match status" value="1"/>
</dbReference>
<dbReference type="AlphaFoldDB" id="A0A5C6RZK8"/>
<dbReference type="OrthoDB" id="1027298at2"/>
<evidence type="ECO:0000256" key="4">
    <source>
        <dbReference type="ARBA" id="ARBA00023163"/>
    </source>
</evidence>
<dbReference type="EMBL" id="VOOS01000001">
    <property type="protein sequence ID" value="TXB66802.1"/>
    <property type="molecule type" value="Genomic_DNA"/>
</dbReference>
<evidence type="ECO:0000313" key="7">
    <source>
        <dbReference type="EMBL" id="TXB66802.1"/>
    </source>
</evidence>
<dbReference type="GO" id="GO:0016987">
    <property type="term" value="F:sigma factor activity"/>
    <property type="evidence" value="ECO:0007669"/>
    <property type="project" value="UniProtKB-KW"/>
</dbReference>
<dbReference type="InterPro" id="IPR039425">
    <property type="entry name" value="RNA_pol_sigma-70-like"/>
</dbReference>
<name>A0A5C6RZK8_9FLAO</name>
<dbReference type="InterPro" id="IPR014284">
    <property type="entry name" value="RNA_pol_sigma-70_dom"/>
</dbReference>
<dbReference type="PANTHER" id="PTHR43133:SF45">
    <property type="entry name" value="RNA POLYMERASE ECF-TYPE SIGMA FACTOR"/>
    <property type="match status" value="1"/>
</dbReference>
<dbReference type="GO" id="GO:0006352">
    <property type="term" value="P:DNA-templated transcription initiation"/>
    <property type="evidence" value="ECO:0007669"/>
    <property type="project" value="InterPro"/>
</dbReference>
<dbReference type="InterPro" id="IPR007627">
    <property type="entry name" value="RNA_pol_sigma70_r2"/>
</dbReference>
<reference evidence="7 8" key="1">
    <citation type="submission" date="2019-08" db="EMBL/GenBank/DDBJ databases">
        <title>Genome of Vicingus serpentipes NCIMB 15042.</title>
        <authorList>
            <person name="Bowman J.P."/>
        </authorList>
    </citation>
    <scope>NUCLEOTIDE SEQUENCE [LARGE SCALE GENOMIC DNA]</scope>
    <source>
        <strain evidence="7 8">NCIMB 15042</strain>
    </source>
</reference>
<dbReference type="SUPFAM" id="SSF88659">
    <property type="entry name" value="Sigma3 and sigma4 domains of RNA polymerase sigma factors"/>
    <property type="match status" value="1"/>
</dbReference>
<organism evidence="7 8">
    <name type="scientific">Vicingus serpentipes</name>
    <dbReference type="NCBI Taxonomy" id="1926625"/>
    <lineage>
        <taxon>Bacteria</taxon>
        <taxon>Pseudomonadati</taxon>
        <taxon>Bacteroidota</taxon>
        <taxon>Flavobacteriia</taxon>
        <taxon>Flavobacteriales</taxon>
        <taxon>Vicingaceae</taxon>
        <taxon>Vicingus</taxon>
    </lineage>
</organism>
<dbReference type="Pfam" id="PF08281">
    <property type="entry name" value="Sigma70_r4_2"/>
    <property type="match status" value="1"/>
</dbReference>
<dbReference type="Proteomes" id="UP000321721">
    <property type="component" value="Unassembled WGS sequence"/>
</dbReference>